<accession>A0A4R6V180</accession>
<proteinExistence type="predicted"/>
<dbReference type="EMBL" id="SNYN01000003">
    <property type="protein sequence ID" value="TDQ53795.1"/>
    <property type="molecule type" value="Genomic_DNA"/>
</dbReference>
<comment type="caution">
    <text evidence="1">The sequence shown here is derived from an EMBL/GenBank/DDBJ whole genome shotgun (WGS) entry which is preliminary data.</text>
</comment>
<dbReference type="AlphaFoldDB" id="A0A4R6V180"/>
<reference evidence="1 2" key="1">
    <citation type="submission" date="2019-03" db="EMBL/GenBank/DDBJ databases">
        <title>Genomic Encyclopedia of Type Strains, Phase IV (KMG-IV): sequencing the most valuable type-strain genomes for metagenomic binning, comparative biology and taxonomic classification.</title>
        <authorList>
            <person name="Goeker M."/>
        </authorList>
    </citation>
    <scope>NUCLEOTIDE SEQUENCE [LARGE SCALE GENOMIC DNA]</scope>
    <source>
        <strain evidence="1 2">DSM 46770</strain>
    </source>
</reference>
<evidence type="ECO:0000313" key="2">
    <source>
        <dbReference type="Proteomes" id="UP000295281"/>
    </source>
</evidence>
<protein>
    <recommendedName>
        <fullName evidence="3">3-methyladenine DNA glycosylase</fullName>
    </recommendedName>
</protein>
<name>A0A4R6V180_9ACTN</name>
<gene>
    <name evidence="1" type="ORF">EV190_103246</name>
</gene>
<organism evidence="1 2">
    <name type="scientific">Actinorugispora endophytica</name>
    <dbReference type="NCBI Taxonomy" id="1605990"/>
    <lineage>
        <taxon>Bacteria</taxon>
        <taxon>Bacillati</taxon>
        <taxon>Actinomycetota</taxon>
        <taxon>Actinomycetes</taxon>
        <taxon>Streptosporangiales</taxon>
        <taxon>Nocardiopsidaceae</taxon>
        <taxon>Actinorugispora</taxon>
    </lineage>
</organism>
<dbReference type="RefSeq" id="WP_133740702.1">
    <property type="nucleotide sequence ID" value="NZ_SNYN01000003.1"/>
</dbReference>
<evidence type="ECO:0000313" key="1">
    <source>
        <dbReference type="EMBL" id="TDQ53795.1"/>
    </source>
</evidence>
<dbReference type="OrthoDB" id="9790578at2"/>
<dbReference type="Proteomes" id="UP000295281">
    <property type="component" value="Unassembled WGS sequence"/>
</dbReference>
<sequence>MDSGITPQVLPPTRVVLAEEEWRERAERHAARAEEFVRSAGRASARPVEGFLFTYYSHRPAQLRRWHPGPGVVLLGGSARAGFGRWYRETTAADSSGTPVPGVELDVPAFRAARDRALGFVGDLLSAVRDRPANFGCFGLHEWAMAYRLPAGELRHSSLPLRLGAEGTDRVVESHRIRCSHFDAFRFFTPEARPLNQLQPTRESQVALDQPGCLHATMDCYKWAYKLSPATPGELLLDCLELSRDVRELDMRASPYDLADHGYPPVRIETPEGKAEYTAAQRAFSERGQVLRGRLLAVVRALAAEDR</sequence>
<evidence type="ECO:0008006" key="3">
    <source>
        <dbReference type="Google" id="ProtNLM"/>
    </source>
</evidence>
<keyword evidence="2" id="KW-1185">Reference proteome</keyword>